<evidence type="ECO:0000313" key="4">
    <source>
        <dbReference type="Proteomes" id="UP000634660"/>
    </source>
</evidence>
<keyword evidence="1 3" id="KW-0378">Hydrolase</keyword>
<reference evidence="3" key="2">
    <citation type="submission" date="2020-09" db="EMBL/GenBank/DDBJ databases">
        <authorList>
            <person name="Sun Q."/>
            <person name="Ohkuma M."/>
        </authorList>
    </citation>
    <scope>NUCLEOTIDE SEQUENCE</scope>
    <source>
        <strain evidence="3">JCM 4834</strain>
    </source>
</reference>
<dbReference type="InterPro" id="IPR000086">
    <property type="entry name" value="NUDIX_hydrolase_dom"/>
</dbReference>
<sequence length="212" mass="23137">MAMGNDIVDTPESWEVVASRTPFQGAKTAVRSDQVRMPDRAVVRRDYQAHPGSVCVLALDEEQRVLVLKQFRHPVRHRLWELPAGLLDVAGENPLHAAQRELYEEAHVKAEDWRVLADFFSSPGGSDEAVRIFLARDLAEAEGERYEVSEEEADMEIARIPLADLVAGVLAGRLGNPGLVTGVLAASAALAGEGLDALRPALAPWPARPYEA</sequence>
<comment type="caution">
    <text evidence="3">The sequence shown here is derived from an EMBL/GenBank/DDBJ whole genome shotgun (WGS) entry which is preliminary data.</text>
</comment>
<dbReference type="GO" id="GO:0006753">
    <property type="term" value="P:nucleoside phosphate metabolic process"/>
    <property type="evidence" value="ECO:0007669"/>
    <property type="project" value="TreeGrafter"/>
</dbReference>
<reference evidence="3" key="1">
    <citation type="journal article" date="2014" name="Int. J. Syst. Evol. Microbiol.">
        <title>Complete genome sequence of Corynebacterium casei LMG S-19264T (=DSM 44701T), isolated from a smear-ripened cheese.</title>
        <authorList>
            <consortium name="US DOE Joint Genome Institute (JGI-PGF)"/>
            <person name="Walter F."/>
            <person name="Albersmeier A."/>
            <person name="Kalinowski J."/>
            <person name="Ruckert C."/>
        </authorList>
    </citation>
    <scope>NUCLEOTIDE SEQUENCE</scope>
    <source>
        <strain evidence="3">JCM 4834</strain>
    </source>
</reference>
<dbReference type="EMBL" id="BMVX01000023">
    <property type="protein sequence ID" value="GGZ86116.1"/>
    <property type="molecule type" value="Genomic_DNA"/>
</dbReference>
<name>A0A918R4T5_9ACTN</name>
<accession>A0A918R4T5</accession>
<dbReference type="RefSeq" id="WP_373304108.1">
    <property type="nucleotide sequence ID" value="NZ_BMVX01000023.1"/>
</dbReference>
<dbReference type="GO" id="GO:0005829">
    <property type="term" value="C:cytosol"/>
    <property type="evidence" value="ECO:0007669"/>
    <property type="project" value="TreeGrafter"/>
</dbReference>
<dbReference type="CDD" id="cd24158">
    <property type="entry name" value="NUDIX_ADPRase_Rv1700"/>
    <property type="match status" value="1"/>
</dbReference>
<dbReference type="SUPFAM" id="SSF55811">
    <property type="entry name" value="Nudix"/>
    <property type="match status" value="1"/>
</dbReference>
<dbReference type="AlphaFoldDB" id="A0A918R4T5"/>
<protein>
    <submittedName>
        <fullName evidence="3">NUDIX hydrolase</fullName>
    </submittedName>
</protein>
<proteinExistence type="predicted"/>
<evidence type="ECO:0000259" key="2">
    <source>
        <dbReference type="PROSITE" id="PS51462"/>
    </source>
</evidence>
<dbReference type="InterPro" id="IPR015797">
    <property type="entry name" value="NUDIX_hydrolase-like_dom_sf"/>
</dbReference>
<dbReference type="Gene3D" id="3.90.79.10">
    <property type="entry name" value="Nucleoside Triphosphate Pyrophosphohydrolase"/>
    <property type="match status" value="1"/>
</dbReference>
<organism evidence="3 4">
    <name type="scientific">Streptomyces subrutilus</name>
    <dbReference type="NCBI Taxonomy" id="36818"/>
    <lineage>
        <taxon>Bacteria</taxon>
        <taxon>Bacillati</taxon>
        <taxon>Actinomycetota</taxon>
        <taxon>Actinomycetes</taxon>
        <taxon>Kitasatosporales</taxon>
        <taxon>Streptomycetaceae</taxon>
        <taxon>Streptomyces</taxon>
    </lineage>
</organism>
<gene>
    <name evidence="3" type="ORF">GCM10010371_52620</name>
</gene>
<dbReference type="PROSITE" id="PS51462">
    <property type="entry name" value="NUDIX"/>
    <property type="match status" value="1"/>
</dbReference>
<evidence type="ECO:0000256" key="1">
    <source>
        <dbReference type="ARBA" id="ARBA00022801"/>
    </source>
</evidence>
<dbReference type="Proteomes" id="UP000634660">
    <property type="component" value="Unassembled WGS sequence"/>
</dbReference>
<evidence type="ECO:0000313" key="3">
    <source>
        <dbReference type="EMBL" id="GGZ86116.1"/>
    </source>
</evidence>
<feature type="domain" description="Nudix hydrolase" evidence="2">
    <location>
        <begin position="48"/>
        <end position="185"/>
    </location>
</feature>
<dbReference type="PANTHER" id="PTHR11839">
    <property type="entry name" value="UDP/ADP-SUGAR PYROPHOSPHATASE"/>
    <property type="match status" value="1"/>
</dbReference>
<dbReference type="Pfam" id="PF00293">
    <property type="entry name" value="NUDIX"/>
    <property type="match status" value="1"/>
</dbReference>
<dbReference type="GO" id="GO:0019693">
    <property type="term" value="P:ribose phosphate metabolic process"/>
    <property type="evidence" value="ECO:0007669"/>
    <property type="project" value="TreeGrafter"/>
</dbReference>
<dbReference type="GO" id="GO:0016787">
    <property type="term" value="F:hydrolase activity"/>
    <property type="evidence" value="ECO:0007669"/>
    <property type="project" value="UniProtKB-KW"/>
</dbReference>
<dbReference type="PANTHER" id="PTHR11839:SF31">
    <property type="entry name" value="ADP-RIBOSE PYROPHOSPHATASE"/>
    <property type="match status" value="1"/>
</dbReference>